<feature type="transmembrane region" description="Helical" evidence="9">
    <location>
        <begin position="306"/>
        <end position="325"/>
    </location>
</feature>
<keyword evidence="11" id="KW-1185">Reference proteome</keyword>
<dbReference type="EMBL" id="SLWF01000004">
    <property type="protein sequence ID" value="TCN87908.1"/>
    <property type="molecule type" value="Genomic_DNA"/>
</dbReference>
<proteinExistence type="inferred from homology"/>
<keyword evidence="4" id="KW-1003">Cell membrane</keyword>
<feature type="transmembrane region" description="Helical" evidence="9">
    <location>
        <begin position="67"/>
        <end position="93"/>
    </location>
</feature>
<dbReference type="OrthoDB" id="6397034at2"/>
<accession>A0A4R2FJC6</accession>
<evidence type="ECO:0000256" key="9">
    <source>
        <dbReference type="SAM" id="Phobius"/>
    </source>
</evidence>
<comment type="subcellular location">
    <subcellularLocation>
        <location evidence="1">Cell membrane</location>
        <topology evidence="1">Multi-pass membrane protein</topology>
    </subcellularLocation>
</comment>
<evidence type="ECO:0000256" key="7">
    <source>
        <dbReference type="ARBA" id="ARBA00022989"/>
    </source>
</evidence>
<dbReference type="GO" id="GO:0009236">
    <property type="term" value="P:cobalamin biosynthetic process"/>
    <property type="evidence" value="ECO:0007669"/>
    <property type="project" value="UniProtKB-UniPathway"/>
</dbReference>
<protein>
    <submittedName>
        <fullName evidence="10">Adenosylcobinamide-phosphate synthase</fullName>
    </submittedName>
</protein>
<evidence type="ECO:0000256" key="5">
    <source>
        <dbReference type="ARBA" id="ARBA00022573"/>
    </source>
</evidence>
<evidence type="ECO:0000313" key="10">
    <source>
        <dbReference type="EMBL" id="TCN87908.1"/>
    </source>
</evidence>
<keyword evidence="5" id="KW-0169">Cobalamin biosynthesis</keyword>
<keyword evidence="6 9" id="KW-0812">Transmembrane</keyword>
<evidence type="ECO:0000256" key="6">
    <source>
        <dbReference type="ARBA" id="ARBA00022692"/>
    </source>
</evidence>
<comment type="caution">
    <text evidence="10">The sequence shown here is derived from an EMBL/GenBank/DDBJ whole genome shotgun (WGS) entry which is preliminary data.</text>
</comment>
<reference evidence="10 11" key="1">
    <citation type="submission" date="2019-03" db="EMBL/GenBank/DDBJ databases">
        <title>Freshwater and sediment microbial communities from various areas in North America, analyzing microbe dynamics in response to fracking.</title>
        <authorList>
            <person name="Lamendella R."/>
        </authorList>
    </citation>
    <scope>NUCLEOTIDE SEQUENCE [LARGE SCALE GENOMIC DNA]</scope>
    <source>
        <strain evidence="10 11">74A</strain>
    </source>
</reference>
<gene>
    <name evidence="10" type="ORF">EDC91_10440</name>
</gene>
<comment type="similarity">
    <text evidence="3">Belongs to the CobD/CbiB family.</text>
</comment>
<dbReference type="AlphaFoldDB" id="A0A4R2FJC6"/>
<name>A0A4R2FJC6_9GAMM</name>
<feature type="transmembrane region" description="Helical" evidence="9">
    <location>
        <begin position="171"/>
        <end position="191"/>
    </location>
</feature>
<evidence type="ECO:0000256" key="3">
    <source>
        <dbReference type="ARBA" id="ARBA00006263"/>
    </source>
</evidence>
<evidence type="ECO:0000256" key="2">
    <source>
        <dbReference type="ARBA" id="ARBA00004953"/>
    </source>
</evidence>
<dbReference type="Pfam" id="PF03186">
    <property type="entry name" value="CobD_Cbib"/>
    <property type="match status" value="1"/>
</dbReference>
<dbReference type="PANTHER" id="PTHR34308:SF1">
    <property type="entry name" value="COBALAMIN BIOSYNTHESIS PROTEIN CBIB"/>
    <property type="match status" value="1"/>
</dbReference>
<dbReference type="GO" id="GO:0048472">
    <property type="term" value="F:threonine-phosphate decarboxylase activity"/>
    <property type="evidence" value="ECO:0007669"/>
    <property type="project" value="InterPro"/>
</dbReference>
<comment type="pathway">
    <text evidence="2">Cofactor biosynthesis; adenosylcobalamin biosynthesis.</text>
</comment>
<keyword evidence="8 9" id="KW-0472">Membrane</keyword>
<dbReference type="InterPro" id="IPR004485">
    <property type="entry name" value="Cobalamin_biosynth_CobD/CbiB"/>
</dbReference>
<dbReference type="Proteomes" id="UP000294832">
    <property type="component" value="Unassembled WGS sequence"/>
</dbReference>
<organism evidence="10 11">
    <name type="scientific">Shewanella fodinae</name>
    <dbReference type="NCBI Taxonomy" id="552357"/>
    <lineage>
        <taxon>Bacteria</taxon>
        <taxon>Pseudomonadati</taxon>
        <taxon>Pseudomonadota</taxon>
        <taxon>Gammaproteobacteria</taxon>
        <taxon>Alteromonadales</taxon>
        <taxon>Shewanellaceae</taxon>
        <taxon>Shewanella</taxon>
    </lineage>
</organism>
<keyword evidence="7 9" id="KW-1133">Transmembrane helix</keyword>
<evidence type="ECO:0000256" key="1">
    <source>
        <dbReference type="ARBA" id="ARBA00004651"/>
    </source>
</evidence>
<dbReference type="PANTHER" id="PTHR34308">
    <property type="entry name" value="COBALAMIN BIOSYNTHESIS PROTEIN CBIB"/>
    <property type="match status" value="1"/>
</dbReference>
<evidence type="ECO:0000256" key="4">
    <source>
        <dbReference type="ARBA" id="ARBA00022475"/>
    </source>
</evidence>
<dbReference type="RefSeq" id="WP_133038022.1">
    <property type="nucleotide sequence ID" value="NZ_SLWF01000004.1"/>
</dbReference>
<sequence>MLATFINKLLTEDGELLRYFATMLLPLLAIKLLPLPAHLQPLLWLGELANALAAKVLHTNRAANQQALAGILALLLLILPFWVISSLLLYLAVYPWFFEMLILYFCLQDLRFVGVAAEISQSLKAQDKVLARSRLSSWVARDTEELSETGIAKTTIETLVTMPAYRLLASLLAYILFGAPVCLLLAMLWQLQQRWWPQAPRYRYFSQPLSWANQMLFWLPSWLWRFSLAINGGLPWLFKRFPVVQNPELNSYQQLYALSAAMLHIELGGPQKYTGNKINSNRYRFGSLPLAADIDRARSLVKAAMAFWLILLCAIPVIWVVLRWFHAH</sequence>
<evidence type="ECO:0000313" key="11">
    <source>
        <dbReference type="Proteomes" id="UP000294832"/>
    </source>
</evidence>
<dbReference type="UniPathway" id="UPA00148"/>
<dbReference type="GO" id="GO:0005886">
    <property type="term" value="C:plasma membrane"/>
    <property type="evidence" value="ECO:0007669"/>
    <property type="project" value="UniProtKB-SubCell"/>
</dbReference>
<evidence type="ECO:0000256" key="8">
    <source>
        <dbReference type="ARBA" id="ARBA00023136"/>
    </source>
</evidence>